<comment type="caution">
    <text evidence="1">The sequence shown here is derived from an EMBL/GenBank/DDBJ whole genome shotgun (WGS) entry which is preliminary data.</text>
</comment>
<sequence length="190" mass="21685">MDTKGAIMRIFPEIPEFGEVDFSQYSTPYAAMLMAFLESGKAGLREFEEFIEENGGTKADVGKFLISVFQYLLIRYRRYGDENVEVPAFKVFLTLKGWLNEHGFENDYRRLLHSFVGYLVDIAGKIAERSDCEIGPAYMKTAYLLTIEAEETCGKAYFSELRKKAGEMLAKVYKDCGIEEVLPEKRENGC</sequence>
<evidence type="ECO:0000313" key="1">
    <source>
        <dbReference type="EMBL" id="KUH34758.1"/>
    </source>
</evidence>
<proteinExistence type="predicted"/>
<dbReference type="Proteomes" id="UP000053462">
    <property type="component" value="Unassembled WGS sequence"/>
</dbReference>
<gene>
    <name evidence="1" type="ORF">APY94_00850</name>
</gene>
<accession>A0A100XZT8</accession>
<organism evidence="1 2">
    <name type="scientific">Thermococcus celericrescens</name>
    <dbReference type="NCBI Taxonomy" id="227598"/>
    <lineage>
        <taxon>Archaea</taxon>
        <taxon>Methanobacteriati</taxon>
        <taxon>Methanobacteriota</taxon>
        <taxon>Thermococci</taxon>
        <taxon>Thermococcales</taxon>
        <taxon>Thermococcaceae</taxon>
        <taxon>Thermococcus</taxon>
    </lineage>
</organism>
<name>A0A100XZT8_9EURY</name>
<dbReference type="OrthoDB" id="95391at2157"/>
<protein>
    <submittedName>
        <fullName evidence="1">Uncharacterized protein</fullName>
    </submittedName>
</protein>
<reference evidence="1 2" key="1">
    <citation type="submission" date="2015-10" db="EMBL/GenBank/DDBJ databases">
        <title>Draft genome sequence of Thermococcus celericrescens strain DSM 17994.</title>
        <authorList>
            <person name="Hong S.-J."/>
            <person name="Park C.-E."/>
            <person name="Shin J.-H."/>
        </authorList>
    </citation>
    <scope>NUCLEOTIDE SEQUENCE [LARGE SCALE GENOMIC DNA]</scope>
    <source>
        <strain evidence="1 2">DSM 17994</strain>
    </source>
</reference>
<dbReference type="AlphaFoldDB" id="A0A100XZT8"/>
<keyword evidence="2" id="KW-1185">Reference proteome</keyword>
<evidence type="ECO:0000313" key="2">
    <source>
        <dbReference type="Proteomes" id="UP000053462"/>
    </source>
</evidence>
<dbReference type="RefSeq" id="WP_058937841.1">
    <property type="nucleotide sequence ID" value="NZ_LLYW01000002.1"/>
</dbReference>
<dbReference type="EMBL" id="LLYW01000002">
    <property type="protein sequence ID" value="KUH34758.1"/>
    <property type="molecule type" value="Genomic_DNA"/>
</dbReference>